<dbReference type="InterPro" id="IPR050564">
    <property type="entry name" value="F420-G6PD/mer"/>
</dbReference>
<dbReference type="InterPro" id="IPR036661">
    <property type="entry name" value="Luciferase-like_sf"/>
</dbReference>
<gene>
    <name evidence="4" type="ORF">SAMN04488563_2116</name>
</gene>
<dbReference type="AlphaFoldDB" id="A0A1H2IYM1"/>
<keyword evidence="1" id="KW-0560">Oxidoreductase</keyword>
<dbReference type="SUPFAM" id="SSF51679">
    <property type="entry name" value="Bacterial luciferase-like"/>
    <property type="match status" value="1"/>
</dbReference>
<evidence type="ECO:0000256" key="2">
    <source>
        <dbReference type="SAM" id="MobiDB-lite"/>
    </source>
</evidence>
<accession>A0A1H2IYM1</accession>
<keyword evidence="5" id="KW-1185">Reference proteome</keyword>
<dbReference type="STRING" id="419479.SAMN04488563_2116"/>
<dbReference type="PANTHER" id="PTHR43244:SF1">
    <property type="entry name" value="5,10-METHYLENETETRAHYDROMETHANOPTERIN REDUCTASE"/>
    <property type="match status" value="1"/>
</dbReference>
<dbReference type="GO" id="GO:0016705">
    <property type="term" value="F:oxidoreductase activity, acting on paired donors, with incorporation or reduction of molecular oxygen"/>
    <property type="evidence" value="ECO:0007669"/>
    <property type="project" value="InterPro"/>
</dbReference>
<reference evidence="5" key="1">
    <citation type="submission" date="2016-10" db="EMBL/GenBank/DDBJ databases">
        <authorList>
            <person name="Varghese N."/>
            <person name="Submissions S."/>
        </authorList>
    </citation>
    <scope>NUCLEOTIDE SEQUENCE [LARGE SCALE GENOMIC DNA]</scope>
    <source>
        <strain evidence="5">DSM 45079</strain>
    </source>
</reference>
<evidence type="ECO:0000313" key="5">
    <source>
        <dbReference type="Proteomes" id="UP000182977"/>
    </source>
</evidence>
<protein>
    <submittedName>
        <fullName evidence="4">Luciferase-like monooxygenase</fullName>
    </submittedName>
</protein>
<dbReference type="Gene3D" id="3.20.20.30">
    <property type="entry name" value="Luciferase-like domain"/>
    <property type="match status" value="1"/>
</dbReference>
<dbReference type="PANTHER" id="PTHR43244">
    <property type="match status" value="1"/>
</dbReference>
<proteinExistence type="predicted"/>
<dbReference type="CDD" id="cd01097">
    <property type="entry name" value="Tetrahydromethanopterin_reductase"/>
    <property type="match status" value="1"/>
</dbReference>
<feature type="domain" description="Luciferase-like" evidence="3">
    <location>
        <begin position="12"/>
        <end position="242"/>
    </location>
</feature>
<dbReference type="Proteomes" id="UP000182977">
    <property type="component" value="Chromosome I"/>
</dbReference>
<sequence length="313" mass="33918">MANSILYGAALPASAKRLPELLEAAAIAEELGADLVTVADHPYLPSELDAWTLVPLLLARTRRVRVATNVTALPFRTPTVIAKGAATLQHTSGGRFVLGLGAGGPYDGLPGWGAQWPTLGESIGALDEAIPLLRRLWSGRPVTHDGEYYRLHDAVAVAGAAADPVPPVWVGSFKPRMLAITGRHADGWLPTNAYLSLDEVPAMQRAVDEAAVAAGREPSAVRRVFNVMGVIDDERPRRNDQLLIGPAGHWAEALTDYRERLGFETFVFWPVHGDTRRQVELFFQSVVPRVRLPGPWPTARRPGGASLRSRQST</sequence>
<dbReference type="GO" id="GO:0004497">
    <property type="term" value="F:monooxygenase activity"/>
    <property type="evidence" value="ECO:0007669"/>
    <property type="project" value="UniProtKB-KW"/>
</dbReference>
<evidence type="ECO:0000256" key="1">
    <source>
        <dbReference type="ARBA" id="ARBA00023002"/>
    </source>
</evidence>
<dbReference type="EMBL" id="LT629791">
    <property type="protein sequence ID" value="SDU48976.1"/>
    <property type="molecule type" value="Genomic_DNA"/>
</dbReference>
<feature type="region of interest" description="Disordered" evidence="2">
    <location>
        <begin position="294"/>
        <end position="313"/>
    </location>
</feature>
<name>A0A1H2IYM1_9ACTN</name>
<keyword evidence="4" id="KW-0503">Monooxygenase</keyword>
<dbReference type="Pfam" id="PF00296">
    <property type="entry name" value="Bac_luciferase"/>
    <property type="match status" value="1"/>
</dbReference>
<evidence type="ECO:0000259" key="3">
    <source>
        <dbReference type="Pfam" id="PF00296"/>
    </source>
</evidence>
<dbReference type="RefSeq" id="WP_052762958.1">
    <property type="nucleotide sequence ID" value="NZ_LBMC01000045.1"/>
</dbReference>
<dbReference type="InterPro" id="IPR011251">
    <property type="entry name" value="Luciferase-like_dom"/>
</dbReference>
<organism evidence="4 5">
    <name type="scientific">Jiangella alkaliphila</name>
    <dbReference type="NCBI Taxonomy" id="419479"/>
    <lineage>
        <taxon>Bacteria</taxon>
        <taxon>Bacillati</taxon>
        <taxon>Actinomycetota</taxon>
        <taxon>Actinomycetes</taxon>
        <taxon>Jiangellales</taxon>
        <taxon>Jiangellaceae</taxon>
        <taxon>Jiangella</taxon>
    </lineage>
</organism>
<dbReference type="OrthoDB" id="9775082at2"/>
<evidence type="ECO:0000313" key="4">
    <source>
        <dbReference type="EMBL" id="SDU48976.1"/>
    </source>
</evidence>